<evidence type="ECO:0000256" key="6">
    <source>
        <dbReference type="ARBA" id="ARBA00022801"/>
    </source>
</evidence>
<dbReference type="GO" id="GO:0005886">
    <property type="term" value="C:plasma membrane"/>
    <property type="evidence" value="ECO:0007669"/>
    <property type="project" value="UniProtKB-SubCell"/>
</dbReference>
<dbReference type="Gene3D" id="3.40.190.80">
    <property type="match status" value="1"/>
</dbReference>
<dbReference type="EC" id="3.1.3.7" evidence="9"/>
<feature type="binding site" evidence="9">
    <location>
        <position position="91"/>
    </location>
    <ligand>
        <name>Mg(2+)</name>
        <dbReference type="ChEBI" id="CHEBI:18420"/>
        <label>1</label>
    </ligand>
</feature>
<dbReference type="EMBL" id="CP014525">
    <property type="protein sequence ID" value="AMW33890.1"/>
    <property type="molecule type" value="Genomic_DNA"/>
</dbReference>
<keyword evidence="8 9" id="KW-0472">Membrane</keyword>
<feature type="binding site" evidence="9">
    <location>
        <position position="218"/>
    </location>
    <ligand>
        <name>substrate</name>
    </ligand>
</feature>
<dbReference type="GO" id="GO:0050427">
    <property type="term" value="P:3'-phosphoadenosine 5'-phosphosulfate metabolic process"/>
    <property type="evidence" value="ECO:0007669"/>
    <property type="project" value="TreeGrafter"/>
</dbReference>
<protein>
    <recommendedName>
        <fullName evidence="9">3'(2'),5'-bisphosphate nucleotidase CysQ</fullName>
        <ecNumber evidence="9">3.1.3.7</ecNumber>
    </recommendedName>
    <alternativeName>
        <fullName evidence="9">3'(2'),5-bisphosphonucleoside 3'(2')-phosphohydrolase</fullName>
    </alternativeName>
    <alternativeName>
        <fullName evidence="9">3'-phosphoadenosine 5'-phosphate phosphatase</fullName>
        <shortName evidence="9">PAP phosphatase</shortName>
    </alternativeName>
</protein>
<feature type="binding site" evidence="9">
    <location>
        <begin position="93"/>
        <end position="96"/>
    </location>
    <ligand>
        <name>substrate</name>
    </ligand>
</feature>
<feature type="binding site" evidence="9">
    <location>
        <position position="94"/>
    </location>
    <ligand>
        <name>Mg(2+)</name>
        <dbReference type="ChEBI" id="CHEBI:18420"/>
        <label>2</label>
    </ligand>
</feature>
<dbReference type="SUPFAM" id="SSF56655">
    <property type="entry name" value="Carbohydrate phosphatase"/>
    <property type="match status" value="1"/>
</dbReference>
<feature type="binding site" evidence="10">
    <location>
        <position position="91"/>
    </location>
    <ligand>
        <name>Mg(2+)</name>
        <dbReference type="ChEBI" id="CHEBI:18420"/>
        <label>1</label>
        <note>catalytic</note>
    </ligand>
</feature>
<dbReference type="GO" id="GO:0046854">
    <property type="term" value="P:phosphatidylinositol phosphate biosynthetic process"/>
    <property type="evidence" value="ECO:0007669"/>
    <property type="project" value="InterPro"/>
</dbReference>
<feature type="binding site" evidence="9">
    <location>
        <position position="93"/>
    </location>
    <ligand>
        <name>Mg(2+)</name>
        <dbReference type="ChEBI" id="CHEBI:18420"/>
        <label>1</label>
    </ligand>
</feature>
<feature type="binding site" evidence="9">
    <location>
        <position position="71"/>
    </location>
    <ligand>
        <name>Mg(2+)</name>
        <dbReference type="ChEBI" id="CHEBI:18420"/>
        <label>1</label>
    </ligand>
</feature>
<gene>
    <name evidence="9" type="primary">cysQ</name>
    <name evidence="11" type="ORF">AY555_00455</name>
</gene>
<name>A0A143DBJ4_9PROT</name>
<keyword evidence="12" id="KW-1185">Reference proteome</keyword>
<comment type="subcellular location">
    <subcellularLocation>
        <location evidence="9">Cell inner membrane</location>
        <topology evidence="9">Peripheral membrane protein</topology>
        <orientation evidence="9">Cytoplasmic side</orientation>
    </subcellularLocation>
</comment>
<dbReference type="PROSITE" id="PS00629">
    <property type="entry name" value="IMP_1"/>
    <property type="match status" value="1"/>
</dbReference>
<evidence type="ECO:0000256" key="1">
    <source>
        <dbReference type="ARBA" id="ARBA00001625"/>
    </source>
</evidence>
<dbReference type="NCBIfam" id="TIGR01331">
    <property type="entry name" value="bisphos_cysQ"/>
    <property type="match status" value="1"/>
</dbReference>
<comment type="catalytic activity">
    <reaction evidence="1 9">
        <text>adenosine 3',5'-bisphosphate + H2O = AMP + phosphate</text>
        <dbReference type="Rhea" id="RHEA:10040"/>
        <dbReference type="ChEBI" id="CHEBI:15377"/>
        <dbReference type="ChEBI" id="CHEBI:43474"/>
        <dbReference type="ChEBI" id="CHEBI:58343"/>
        <dbReference type="ChEBI" id="CHEBI:456215"/>
        <dbReference type="EC" id="3.1.3.7"/>
    </reaction>
</comment>
<dbReference type="PRINTS" id="PR00377">
    <property type="entry name" value="IMPHPHTASES"/>
</dbReference>
<feature type="binding site" evidence="10">
    <location>
        <position position="93"/>
    </location>
    <ligand>
        <name>Mg(2+)</name>
        <dbReference type="ChEBI" id="CHEBI:18420"/>
        <label>2</label>
    </ligand>
</feature>
<dbReference type="Pfam" id="PF00459">
    <property type="entry name" value="Inositol_P"/>
    <property type="match status" value="1"/>
</dbReference>
<dbReference type="PANTHER" id="PTHR43028:SF5">
    <property type="entry name" value="3'(2'),5'-BISPHOSPHATE NUCLEOTIDASE 1"/>
    <property type="match status" value="1"/>
</dbReference>
<dbReference type="HAMAP" id="MF_02095">
    <property type="entry name" value="CysQ"/>
    <property type="match status" value="1"/>
</dbReference>
<keyword evidence="6 9" id="KW-0378">Hydrolase</keyword>
<feature type="binding site" evidence="10">
    <location>
        <position position="218"/>
    </location>
    <ligand>
        <name>Mg(2+)</name>
        <dbReference type="ChEBI" id="CHEBI:18420"/>
        <label>1</label>
        <note>catalytic</note>
    </ligand>
</feature>
<evidence type="ECO:0000256" key="5">
    <source>
        <dbReference type="ARBA" id="ARBA00022723"/>
    </source>
</evidence>
<dbReference type="InterPro" id="IPR006240">
    <property type="entry name" value="CysQ"/>
</dbReference>
<evidence type="ECO:0000256" key="9">
    <source>
        <dbReference type="HAMAP-Rule" id="MF_02095"/>
    </source>
</evidence>
<feature type="binding site" evidence="9">
    <location>
        <position position="218"/>
    </location>
    <ligand>
        <name>Mg(2+)</name>
        <dbReference type="ChEBI" id="CHEBI:18420"/>
        <label>2</label>
    </ligand>
</feature>
<dbReference type="CDD" id="cd01638">
    <property type="entry name" value="CysQ"/>
    <property type="match status" value="1"/>
</dbReference>
<reference evidence="11 12" key="1">
    <citation type="submission" date="2016-02" db="EMBL/GenBank/DDBJ databases">
        <title>Complete Genome of H5569, the type strain of the newly described species Haematospirillium jordaniae.</title>
        <authorList>
            <person name="Nicholson A.C."/>
            <person name="Humrighouse B.W."/>
            <person name="Loparov V."/>
            <person name="McQuiston J.R."/>
        </authorList>
    </citation>
    <scope>NUCLEOTIDE SEQUENCE [LARGE SCALE GENOMIC DNA]</scope>
    <source>
        <strain evidence="11 12">H5569</strain>
    </source>
</reference>
<organism evidence="11 12">
    <name type="scientific">Haematospirillum jordaniae</name>
    <dbReference type="NCBI Taxonomy" id="1549855"/>
    <lineage>
        <taxon>Bacteria</taxon>
        <taxon>Pseudomonadati</taxon>
        <taxon>Pseudomonadota</taxon>
        <taxon>Alphaproteobacteria</taxon>
        <taxon>Rhodospirillales</taxon>
        <taxon>Novispirillaceae</taxon>
        <taxon>Haematospirillum</taxon>
    </lineage>
</organism>
<dbReference type="InterPro" id="IPR000760">
    <property type="entry name" value="Inositol_monophosphatase-like"/>
</dbReference>
<sequence length="258" mass="27234">MTDMPDFRLLADSLIPVVRKAGSAIMGIYESDFAVLQKDDDSPVTAADRVAEDILVPALRDLTPDFPVVAEEAVAAGDCPSVGSGPFWLVDPLDGTKEFVRRNGEFTVNIGLVSRQHPVFGIVYLPVSDVLYLGYGSGGAFRYTGDSLPERLQCRAPGAEGLTVLSSRSHAKGETLSAWLADKVVASIVNAGSSLKFCRLAEGTADVYPRFGPTSEWDTCAGHAVLLAAGGRMTCLDGTPFVYGKPGFGNPGFIASGL</sequence>
<accession>A0A143DBJ4</accession>
<evidence type="ECO:0000256" key="2">
    <source>
        <dbReference type="ARBA" id="ARBA00005289"/>
    </source>
</evidence>
<dbReference type="InterPro" id="IPR020550">
    <property type="entry name" value="Inositol_monophosphatase_CS"/>
</dbReference>
<dbReference type="GO" id="GO:0008441">
    <property type="term" value="F:3'(2'),5'-bisphosphate nucleotidase activity"/>
    <property type="evidence" value="ECO:0007669"/>
    <property type="project" value="UniProtKB-UniRule"/>
</dbReference>
<feature type="binding site" evidence="9">
    <location>
        <position position="71"/>
    </location>
    <ligand>
        <name>substrate</name>
    </ligand>
</feature>
<evidence type="ECO:0000256" key="7">
    <source>
        <dbReference type="ARBA" id="ARBA00022842"/>
    </source>
</evidence>
<dbReference type="AlphaFoldDB" id="A0A143DBJ4"/>
<evidence type="ECO:0000256" key="3">
    <source>
        <dbReference type="ARBA" id="ARBA00022475"/>
    </source>
</evidence>
<dbReference type="KEGG" id="hjo:AY555_00455"/>
<dbReference type="PROSITE" id="PS00630">
    <property type="entry name" value="IMP_2"/>
    <property type="match status" value="1"/>
</dbReference>
<feature type="binding site" evidence="9">
    <location>
        <position position="91"/>
    </location>
    <ligand>
        <name>Mg(2+)</name>
        <dbReference type="ChEBI" id="CHEBI:18420"/>
        <label>2</label>
    </ligand>
</feature>
<feature type="binding site" evidence="10">
    <location>
        <position position="71"/>
    </location>
    <ligand>
        <name>Mg(2+)</name>
        <dbReference type="ChEBI" id="CHEBI:18420"/>
        <label>1</label>
        <note>catalytic</note>
    </ligand>
</feature>
<dbReference type="PANTHER" id="PTHR43028">
    <property type="entry name" value="3'(2'),5'-BISPHOSPHATE NUCLEOTIDASE 1"/>
    <property type="match status" value="1"/>
</dbReference>
<proteinExistence type="inferred from homology"/>
<dbReference type="InterPro" id="IPR050725">
    <property type="entry name" value="CysQ/Inositol_MonoPase"/>
</dbReference>
<keyword evidence="4 9" id="KW-0997">Cell inner membrane</keyword>
<evidence type="ECO:0000256" key="10">
    <source>
        <dbReference type="PIRSR" id="PIRSR600760-2"/>
    </source>
</evidence>
<keyword evidence="5 9" id="KW-0479">Metal-binding</keyword>
<dbReference type="GO" id="GO:0000287">
    <property type="term" value="F:magnesium ion binding"/>
    <property type="evidence" value="ECO:0007669"/>
    <property type="project" value="UniProtKB-UniRule"/>
</dbReference>
<comment type="cofactor">
    <cofactor evidence="9 10">
        <name>Mg(2+)</name>
        <dbReference type="ChEBI" id="CHEBI:18420"/>
    </cofactor>
</comment>
<evidence type="ECO:0000256" key="4">
    <source>
        <dbReference type="ARBA" id="ARBA00022519"/>
    </source>
</evidence>
<evidence type="ECO:0000256" key="8">
    <source>
        <dbReference type="ARBA" id="ARBA00023136"/>
    </source>
</evidence>
<evidence type="ECO:0000313" key="12">
    <source>
        <dbReference type="Proteomes" id="UP000076066"/>
    </source>
</evidence>
<dbReference type="Proteomes" id="UP000076066">
    <property type="component" value="Chromosome"/>
</dbReference>
<feature type="binding site" evidence="10">
    <location>
        <position position="94"/>
    </location>
    <ligand>
        <name>Mg(2+)</name>
        <dbReference type="ChEBI" id="CHEBI:18420"/>
        <label>1</label>
        <note>catalytic</note>
    </ligand>
</feature>
<dbReference type="Gene3D" id="3.30.540.10">
    <property type="entry name" value="Fructose-1,6-Bisphosphatase, subunit A, domain 1"/>
    <property type="match status" value="1"/>
</dbReference>
<keyword evidence="3 9" id="KW-1003">Cell membrane</keyword>
<dbReference type="InterPro" id="IPR020583">
    <property type="entry name" value="Inositol_monoP_metal-BS"/>
</dbReference>
<dbReference type="STRING" id="1549855.AY555_00455"/>
<comment type="function">
    <text evidence="9">Converts adenosine-3',5'-bisphosphate (PAP) to AMP.</text>
</comment>
<evidence type="ECO:0000313" key="11">
    <source>
        <dbReference type="EMBL" id="AMW33890.1"/>
    </source>
</evidence>
<dbReference type="GO" id="GO:0000103">
    <property type="term" value="P:sulfate assimilation"/>
    <property type="evidence" value="ECO:0007669"/>
    <property type="project" value="TreeGrafter"/>
</dbReference>
<keyword evidence="7 9" id="KW-0460">Magnesium</keyword>
<comment type="similarity">
    <text evidence="2 9">Belongs to the inositol monophosphatase superfamily. CysQ family.</text>
</comment>